<evidence type="ECO:0000256" key="4">
    <source>
        <dbReference type="ARBA" id="ARBA00023015"/>
    </source>
</evidence>
<keyword evidence="11" id="KW-1185">Reference proteome</keyword>
<dbReference type="GO" id="GO:0000156">
    <property type="term" value="F:phosphorelay response regulator activity"/>
    <property type="evidence" value="ECO:0007669"/>
    <property type="project" value="TreeGrafter"/>
</dbReference>
<keyword evidence="4" id="KW-0805">Transcription regulation</keyword>
<evidence type="ECO:0000259" key="9">
    <source>
        <dbReference type="PROSITE" id="PS50110"/>
    </source>
</evidence>
<dbReference type="PANTHER" id="PTHR48111:SF40">
    <property type="entry name" value="PHOSPHATE REGULON TRANSCRIPTIONAL REGULATORY PROTEIN PHOB"/>
    <property type="match status" value="1"/>
</dbReference>
<dbReference type="InterPro" id="IPR039420">
    <property type="entry name" value="WalR-like"/>
</dbReference>
<protein>
    <recommendedName>
        <fullName evidence="1">Stage 0 sporulation protein A homolog</fullName>
    </recommendedName>
</protein>
<dbReference type="PROSITE" id="PS50110">
    <property type="entry name" value="RESPONSE_REGULATORY"/>
    <property type="match status" value="1"/>
</dbReference>
<evidence type="ECO:0000256" key="8">
    <source>
        <dbReference type="PROSITE-ProRule" id="PRU00169"/>
    </source>
</evidence>
<name>A0A226C1D3_9FIRM</name>
<dbReference type="InterPro" id="IPR011006">
    <property type="entry name" value="CheY-like_superfamily"/>
</dbReference>
<evidence type="ECO:0000256" key="7">
    <source>
        <dbReference type="ARBA" id="ARBA00024867"/>
    </source>
</evidence>
<evidence type="ECO:0000256" key="6">
    <source>
        <dbReference type="ARBA" id="ARBA00023163"/>
    </source>
</evidence>
<gene>
    <name evidence="10" type="ORF">CDO51_00030</name>
</gene>
<evidence type="ECO:0000256" key="2">
    <source>
        <dbReference type="ARBA" id="ARBA00022553"/>
    </source>
</evidence>
<dbReference type="PANTHER" id="PTHR48111">
    <property type="entry name" value="REGULATOR OF RPOS"/>
    <property type="match status" value="1"/>
</dbReference>
<dbReference type="SUPFAM" id="SSF52172">
    <property type="entry name" value="CheY-like"/>
    <property type="match status" value="1"/>
</dbReference>
<sequence length="127" mass="14668">MYMESTRHILLVEDESSMYKLISFKLEKANFKVDIATDGEKALEMFFEKDISYDAIILDLFLPVLGGMQVLKKVRENHKEPPILILSAKSQEQDILEGLKAGANDYLTKPFRPEELMIRLKKLLGEY</sequence>
<dbReference type="AlphaFoldDB" id="A0A226C1D3"/>
<dbReference type="EMBL" id="NIQC01000001">
    <property type="protein sequence ID" value="OWZ84832.1"/>
    <property type="molecule type" value="Genomic_DNA"/>
</dbReference>
<dbReference type="Gene3D" id="3.40.50.2300">
    <property type="match status" value="1"/>
</dbReference>
<evidence type="ECO:0000256" key="1">
    <source>
        <dbReference type="ARBA" id="ARBA00018672"/>
    </source>
</evidence>
<evidence type="ECO:0000313" key="11">
    <source>
        <dbReference type="Proteomes" id="UP000214588"/>
    </source>
</evidence>
<dbReference type="GO" id="GO:0005829">
    <property type="term" value="C:cytosol"/>
    <property type="evidence" value="ECO:0007669"/>
    <property type="project" value="TreeGrafter"/>
</dbReference>
<keyword evidence="2 8" id="KW-0597">Phosphoprotein</keyword>
<keyword evidence="6" id="KW-0804">Transcription</keyword>
<comment type="function">
    <text evidence="7">May play the central regulatory role in sporulation. It may be an element of the effector pathway responsible for the activation of sporulation genes in response to nutritional stress. Spo0A may act in concert with spo0H (a sigma factor) to control the expression of some genes that are critical to the sporulation process.</text>
</comment>
<dbReference type="Proteomes" id="UP000214588">
    <property type="component" value="Unassembled WGS sequence"/>
</dbReference>
<dbReference type="GO" id="GO:0000976">
    <property type="term" value="F:transcription cis-regulatory region binding"/>
    <property type="evidence" value="ECO:0007669"/>
    <property type="project" value="TreeGrafter"/>
</dbReference>
<accession>A0A226C1D3</accession>
<reference evidence="10 11" key="1">
    <citation type="submission" date="2017-06" db="EMBL/GenBank/DDBJ databases">
        <title>Draft Genome Sequence of Natranaerobius trueperi halophilic, alkalithermophilic bacteria from soda lakes.</title>
        <authorList>
            <person name="Zhao B."/>
        </authorList>
    </citation>
    <scope>NUCLEOTIDE SEQUENCE [LARGE SCALE GENOMIC DNA]</scope>
    <source>
        <strain evidence="10 11">DSM 18760</strain>
    </source>
</reference>
<evidence type="ECO:0000256" key="3">
    <source>
        <dbReference type="ARBA" id="ARBA00023012"/>
    </source>
</evidence>
<dbReference type="GO" id="GO:0006355">
    <property type="term" value="P:regulation of DNA-templated transcription"/>
    <property type="evidence" value="ECO:0007669"/>
    <property type="project" value="TreeGrafter"/>
</dbReference>
<dbReference type="CDD" id="cd17574">
    <property type="entry name" value="REC_OmpR"/>
    <property type="match status" value="1"/>
</dbReference>
<keyword evidence="5" id="KW-0238">DNA-binding</keyword>
<dbReference type="InterPro" id="IPR001789">
    <property type="entry name" value="Sig_transdc_resp-reg_receiver"/>
</dbReference>
<evidence type="ECO:0000256" key="5">
    <source>
        <dbReference type="ARBA" id="ARBA00023125"/>
    </source>
</evidence>
<keyword evidence="3" id="KW-0902">Two-component regulatory system</keyword>
<comment type="caution">
    <text evidence="10">The sequence shown here is derived from an EMBL/GenBank/DDBJ whole genome shotgun (WGS) entry which is preliminary data.</text>
</comment>
<feature type="domain" description="Response regulatory" evidence="9">
    <location>
        <begin position="8"/>
        <end position="124"/>
    </location>
</feature>
<dbReference type="GO" id="GO:0032993">
    <property type="term" value="C:protein-DNA complex"/>
    <property type="evidence" value="ECO:0007669"/>
    <property type="project" value="TreeGrafter"/>
</dbReference>
<proteinExistence type="predicted"/>
<evidence type="ECO:0000313" key="10">
    <source>
        <dbReference type="EMBL" id="OWZ84832.1"/>
    </source>
</evidence>
<dbReference type="SMART" id="SM00448">
    <property type="entry name" value="REC"/>
    <property type="match status" value="1"/>
</dbReference>
<organism evidence="10 11">
    <name type="scientific">Natranaerobius trueperi</name>
    <dbReference type="NCBI Taxonomy" id="759412"/>
    <lineage>
        <taxon>Bacteria</taxon>
        <taxon>Bacillati</taxon>
        <taxon>Bacillota</taxon>
        <taxon>Clostridia</taxon>
        <taxon>Natranaerobiales</taxon>
        <taxon>Natranaerobiaceae</taxon>
        <taxon>Natranaerobius</taxon>
    </lineage>
</organism>
<feature type="modified residue" description="4-aspartylphosphate" evidence="8">
    <location>
        <position position="59"/>
    </location>
</feature>
<dbReference type="Pfam" id="PF00072">
    <property type="entry name" value="Response_reg"/>
    <property type="match status" value="1"/>
</dbReference>